<dbReference type="Pfam" id="PF03895">
    <property type="entry name" value="YadA_anchor"/>
    <property type="match status" value="1"/>
</dbReference>
<evidence type="ECO:0000256" key="10">
    <source>
        <dbReference type="ARBA" id="ARBA00023237"/>
    </source>
</evidence>
<feature type="domain" description="Trimeric autotransporter adhesin YadA-like stalk" evidence="14">
    <location>
        <begin position="2305"/>
        <end position="2343"/>
    </location>
</feature>
<feature type="region of interest" description="Disordered" evidence="11">
    <location>
        <begin position="3111"/>
        <end position="3155"/>
    </location>
</feature>
<dbReference type="SUPFAM" id="SSF101967">
    <property type="entry name" value="Adhesin YadA, collagen-binding domain"/>
    <property type="match status" value="19"/>
</dbReference>
<dbReference type="EMBL" id="JAUJSQ010000013">
    <property type="protein sequence ID" value="MDN7935026.1"/>
    <property type="molecule type" value="Genomic_DNA"/>
</dbReference>
<evidence type="ECO:0000259" key="15">
    <source>
        <dbReference type="Pfam" id="PF13018"/>
    </source>
</evidence>
<dbReference type="Gene3D" id="1.20.5.170">
    <property type="match status" value="11"/>
</dbReference>
<evidence type="ECO:0000259" key="12">
    <source>
        <dbReference type="Pfam" id="PF03895"/>
    </source>
</evidence>
<evidence type="ECO:0000256" key="1">
    <source>
        <dbReference type="ARBA" id="ARBA00004241"/>
    </source>
</evidence>
<dbReference type="RefSeq" id="WP_301756964.1">
    <property type="nucleotide sequence ID" value="NZ_JAUJSQ010000013.1"/>
</dbReference>
<keyword evidence="17" id="KW-1185">Reference proteome</keyword>
<dbReference type="CDD" id="cd12820">
    <property type="entry name" value="LbR_YadA-like"/>
    <property type="match status" value="3"/>
</dbReference>
<keyword evidence="6" id="KW-0812">Transmembrane</keyword>
<feature type="domain" description="Trimeric autotransporter adhesin YadA-like stalk" evidence="14">
    <location>
        <begin position="2835"/>
        <end position="2872"/>
    </location>
</feature>
<protein>
    <submittedName>
        <fullName evidence="16">YadA-like family protein</fullName>
    </submittedName>
</protein>
<evidence type="ECO:0000256" key="9">
    <source>
        <dbReference type="ARBA" id="ARBA00023136"/>
    </source>
</evidence>
<feature type="domain" description="Trimeric autotransporter adhesin YadA-like head" evidence="13">
    <location>
        <begin position="470"/>
        <end position="494"/>
    </location>
</feature>
<gene>
    <name evidence="16" type="ORF">QZM52_27510</name>
</gene>
<feature type="domain" description="Trimeric autotransporter adhesin YadA-like stalk" evidence="14">
    <location>
        <begin position="2505"/>
        <end position="2543"/>
    </location>
</feature>
<sequence>MVFSLQKCQASSYSDQSEEISFTSSGCLITERTCKKYIGSRSSNSVSHFCIEAINVNKTYRTVWNASTGTWAAAEETARSKSKGSSRAARNALAAVALGGVSISGAYAADACTTDDGKSGVLDVAGVCQAGSTIGTQSIGTMAALDDTYVKVRTGTYGAATAAQAGDSGTAIGANASATGISAVALGGNTVANAQNAVALGTLARATNIETTAVGVGAMASGDSSSALGRGAAASGTSASAFGRSANASADNSVALGARSVADRANSVSVGSSTSQRQITNVAAGTAGTDAVNLTQLNAAIAAADDPYVSIGTGRYASAVAARAGDSATAIGANASAVGLSSVALGGNTTATGQNGVALGTLARATNVETTAVGVGAAATGANTSALGRGASASAGNSIALGAFSVADRANSVSVGTSTSQRQITNVAAGTQNTDAVNVGQLNAAIANVGVNSPYFKANGAGDGSDNATAVGVGAIAIGSKANAAAVNGVAIGNTSTASTDSVAIGHDAQAVSSNGVSIGTKSSAAMNGASLGYNARSSASAVALGANSVATASDSVALGNDSEATVANTVSVGSAGKERKIVNVAAGTLSDTSTDTVNGSQLFATNTRVGSLEDSLKDSGLVGSDGKAIAAVVYDSETKDQITLGGASGTKLTNVAAGAVNATSSDAINGSQLYGTASSVATALGGGSTVGADGGVTTPTYSLTDPAGGAGKIDYHNVGDALTNLDGRVATNTGDIADLRDALKDGGVIDPTTGESLAVTYDSTAKDSVTLGSAGTPVAIHNVADGVLSATSKDAVNGSQLFATNTRVGSLEDSLKDSGLVDSDGKAIAAVVYDSETKDKVTLGGGADGTTLANVKAGVADTDAVNVSQLKGSGLIGDDGKAIAAVVYDSAAKDKVTLGGTGATTPVQVKNVANATDANDAVNLSQLNKAVADAGVSNPYIGGRGTGTAAQSTALNAVALGLGSVANQINTISVGNSATGLTRRITNVADGNAPSDAATVGQVSDLVGGVSTRTQSAIDDVNIKVAALDSRLSTNAVVGTDPYVKVDGQGDGSDNASVPVGSYGVAIGADANASGTTGIAIGAAATSTGTSSIAFGTGANATANNAMAFGANSNATGTGATALGNGTSAAGNYAVALGLNANAAGTNGLALGNTSNAAGNDSVAIGTLSNVASAATNSLALGRAAQVQAAATNSVALGAGSVANRINSISVGNVGAERQITNVATGTAGTDAVNVDQLKKYVADNAGDGGNPLAVAYDDDTKGTVTLAGTGGTKLTNVAAGAVNATSTDAINGSQLYGTANSVATALGGGSTVGANGNVTAPTYSLTNPAGGTDKVDYHNVGDALTNLDGRVAANTGDLADLRDALHDGGVIDPTTGESLAVVYDSTAKDSVTLGSAGTPVAIHNVADGALSATSKDAVNGSQLYATNQSIGDLRDSLHDGGVIDPTTGQSLAVVYDSVAKDKVTLGGSGASTPVELKNVAAGKDDTDAVNVGQLKDSGLVGDDGSGNLTSLAVTYDDATKSGITLGGTGATTPVAIHNVADGALSATSKDAVNGSQLFATNTRVGSLEDSLHDGGVIDPTTGESLAVVYDGTAKDKVTLGGGAGGTTLANVKAGVADTDAVNVSQLKGSGLIGDDGKAIAAVTYDRNADGTPNYGSVTLGDGTNPTQLKHVADATDDGDALNLGQLKNAGLVGDDGTGNLTSLAVVYDNTAKDSVTLGSAGTPVAIHNVADGVLSATSKDAVNGSQLFATNTRVGSLEDSLHNGGVIDPVTGQSLAVVYDSSAKDKVTLGGTGASTPVVLSNVAKGVSGNDAVNVDQLTAALKDLDTGLNPLAVSYDSAAKSSVTLGGTGAATPVELKNVAAGKDNTDAVNVGQLKDSGLVGDDGSGNLTSLAVTYDDATKAGITLGGAGATTPVAIHNVADGALSATSKDAVNGSQLFATNTRVGSLEDSLHDGGVIDPTTGQSLAVVYDGTAKDKVTLGGGAGGTTLANVKAGVADTDAVNVSQLKGSGLIGDDGKAIAAVTYDRNADGTPNYGSVTLGDGTNPTQLKHVADATDDGDALNLGQLKNAGLVGDDGTGNLTSLAVTYDSATKDSVTLGGTGASTPVELKNVAAGKDDTDAVNVGQLKDSGLVGDDGSGNLTSLAVTYDDATKSGITLGGTGATTPVAIHNVADGVLSATSKDAVNGSQLFATNQSIGDLRDSLHDGGVIDPTTGQSLAVVYDSVAKDKVTLGGTGASTPVELKNVAAGKDDTDAVNVGQLKDSGLVGDDGSGNLTSLAVTYDDATKSGITLGGTGATTPVAIHNVADGALSATSKDAVNGSQLFATNTRVGSLEDSLHNGGVIDPTTGQSLAVVYDSVAKDKVTLGGTGAATPVQLKNVAAATEDTDAVNLAQLKDAGLVAPVDPSNPGTGLASLAVTYGTKADGSANFDEVRLKGANGTTITNVKAGVADLDAVNVGQLKDSGLVGDDGNGNLTSLAVTYDDATKTGITLGGAGATTPVAIHNVADGVLSATSKDAVNGSQLYATNQSIGDLRDSLHDGGVIDPTTGQSLAVVYDSVAKDKVTLGGTGASSPVQLKNVAAGTDGTDAVNVAQLKDAGLVAPIDPSNPGTGLASLAVTYGTNADGSANFDEVKLKGTSGTTITNVAAGGVNATSKDAINGSQLYGTANSVATALGGGSTVDASGNVTAPTYSLTDPAGGAGKVDYHNVGDALTNLDGRVAANTGDLADLRDSLHDGGVIDPTTGQSLAVVYDSTAKDKVTLGGTGASSPVQLKNVAAGTDDTDAVNVAQLKDSGLVGDDGKGNLMSLAVTYDDATKTGITLGGTSATAPVAIHNVADGALSAESKDAVNGSQLFATNTRVGSLEDSLRDGGVIDPTTGQSLAVVYDSVAKDKVTLGGAGASSPVQLKNVAAGTDDTDAVNVAQLKDAGLVAPVDPSNPGTGLASLAVTYGTNADGSANFDEVKLKGTDGTTLTNVAAGAVNATSKDAINGSQLYGTAQSVADTIGGGTTVSADGTLTNTAIEVNGQKYSTVAEAVQAAAAYGATDSLAVRYDLNSDGTPNFGSVTLGGSGAAPVRLTNVADGTSQYDAVNYGQLSALNDKIGNLDDRVGGLELKPGNPGGGSGGGSGDSPYFGATDKTAGGSSAANPGTGTGNVAAGSGSSIGTGVNNGTAIGSGSTVAAGGGTAIGAGSSAKGENATAIGQGSSATGSNSVAIGSGSVATAANTASFGDGTSTGNRRIVNIADGVGANDAATKGQLDRAVGGLGSQINDVSKNAYSGIAAATALTMIPGVDPGKTLSFGIGGATYKGYQAVAFGGEARITQNLKMKAGVGLSSGGNTVGMGASYQW</sequence>
<feature type="domain" description="Trimeric autotransporter adhesin YadA-like stalk" evidence="14">
    <location>
        <begin position="2975"/>
        <end position="3016"/>
    </location>
</feature>
<dbReference type="Pfam" id="PF05662">
    <property type="entry name" value="YadA_stalk"/>
    <property type="match status" value="36"/>
</dbReference>
<keyword evidence="4" id="KW-0813">Transport</keyword>
<feature type="domain" description="Trimeric autotransporter adhesin YadA-like stalk" evidence="14">
    <location>
        <begin position="1992"/>
        <end position="2011"/>
    </location>
</feature>
<feature type="domain" description="Trimeric autotransporter adhesin YadA-like stalk" evidence="14">
    <location>
        <begin position="1861"/>
        <end position="1881"/>
    </location>
</feature>
<feature type="domain" description="Trimeric autotransporter adhesin YadA-like stalk" evidence="14">
    <location>
        <begin position="2579"/>
        <end position="2600"/>
    </location>
</feature>
<evidence type="ECO:0000256" key="2">
    <source>
        <dbReference type="ARBA" id="ARBA00004442"/>
    </source>
</evidence>
<evidence type="ECO:0000313" key="17">
    <source>
        <dbReference type="Proteomes" id="UP001171606"/>
    </source>
</evidence>
<feature type="domain" description="Trimeric autotransporter adhesin YadA-like head" evidence="13">
    <location>
        <begin position="1089"/>
        <end position="1114"/>
    </location>
</feature>
<name>A0ABT8PJ17_9BURK</name>
<dbReference type="Gene3D" id="3.30.1300.30">
    <property type="entry name" value="GSPII I/J protein-like"/>
    <property type="match status" value="1"/>
</dbReference>
<feature type="domain" description="Trimeric autotransporter adhesin YadA-like head" evidence="13">
    <location>
        <begin position="206"/>
        <end position="232"/>
    </location>
</feature>
<evidence type="ECO:0000259" key="13">
    <source>
        <dbReference type="Pfam" id="PF05658"/>
    </source>
</evidence>
<evidence type="ECO:0000256" key="11">
    <source>
        <dbReference type="SAM" id="MobiDB-lite"/>
    </source>
</evidence>
<evidence type="ECO:0000256" key="7">
    <source>
        <dbReference type="ARBA" id="ARBA00022729"/>
    </source>
</evidence>
<feature type="domain" description="Trimeric autotransporter adhesin YadA-like head" evidence="13">
    <location>
        <begin position="1116"/>
        <end position="1142"/>
    </location>
</feature>
<feature type="domain" description="Trimeric autotransporter adhesin YadA-like stalk" evidence="14">
    <location>
        <begin position="1803"/>
        <end position="1833"/>
    </location>
</feature>
<feature type="domain" description="Trimeric autotransporter adhesin YadA-like head" evidence="13">
    <location>
        <begin position="1190"/>
        <end position="1214"/>
    </location>
</feature>
<feature type="domain" description="Trimeric autotransporter adhesin YadA-like head" evidence="13">
    <location>
        <begin position="178"/>
        <end position="203"/>
    </location>
</feature>
<evidence type="ECO:0000256" key="5">
    <source>
        <dbReference type="ARBA" id="ARBA00022452"/>
    </source>
</evidence>
<dbReference type="InterPro" id="IPR045584">
    <property type="entry name" value="Pilin-like"/>
</dbReference>
<evidence type="ECO:0000256" key="8">
    <source>
        <dbReference type="ARBA" id="ARBA00022927"/>
    </source>
</evidence>
<feature type="domain" description="Trimeric autotransporter adhesin YadA-like head" evidence="13">
    <location>
        <begin position="540"/>
        <end position="563"/>
    </location>
</feature>
<feature type="domain" description="Trimeric autotransporter adhesin YadA-like stalk" evidence="14">
    <location>
        <begin position="2909"/>
        <end position="2930"/>
    </location>
</feature>
<feature type="domain" description="Trimeric autotransporter adhesin YadA-like stalk" evidence="14">
    <location>
        <begin position="2775"/>
        <end position="2796"/>
    </location>
</feature>
<feature type="domain" description="Trimeric autotransporter adhesin YadA-like stalk" evidence="14">
    <location>
        <begin position="1728"/>
        <end position="1766"/>
    </location>
</feature>
<proteinExistence type="inferred from homology"/>
<feature type="domain" description="Trimeric autotransporter adhesin YadA-like stalk" evidence="14">
    <location>
        <begin position="2247"/>
        <end position="2267"/>
    </location>
</feature>
<keyword evidence="10" id="KW-0998">Cell outer membrane</keyword>
<keyword evidence="7" id="KW-0732">Signal</keyword>
<feature type="domain" description="ESPR" evidence="15">
    <location>
        <begin position="57"/>
        <end position="102"/>
    </location>
</feature>
<evidence type="ECO:0000256" key="6">
    <source>
        <dbReference type="ARBA" id="ARBA00022692"/>
    </source>
</evidence>
<feature type="domain" description="Trimeric autotransporter adhesin YadA-like stalk" evidence="14">
    <location>
        <begin position="1275"/>
        <end position="1319"/>
    </location>
</feature>
<accession>A0ABT8PJ17</accession>
<keyword evidence="5" id="KW-1134">Transmembrane beta strand</keyword>
<feature type="domain" description="Trimeric autotransporter adhesin YadA-like stalk" evidence="14">
    <location>
        <begin position="985"/>
        <end position="1022"/>
    </location>
</feature>
<feature type="domain" description="Trimeric autotransporter adhesin YadA-like stalk" evidence="14">
    <location>
        <begin position="3078"/>
        <end position="3108"/>
    </location>
</feature>
<dbReference type="SUPFAM" id="SSF54523">
    <property type="entry name" value="Pili subunits"/>
    <property type="match status" value="1"/>
</dbReference>
<feature type="domain" description="Trimeric autotransporter adhesin YadA-like head" evidence="13">
    <location>
        <begin position="379"/>
        <end position="405"/>
    </location>
</feature>
<feature type="domain" description="Trimeric autotransporter adhesin YadA-like stalk" evidence="14">
    <location>
        <begin position="1538"/>
        <end position="1576"/>
    </location>
</feature>
<feature type="domain" description="Trimeric autotransporter adhesin YadA-like stalk" evidence="14">
    <location>
        <begin position="1220"/>
        <end position="1252"/>
    </location>
</feature>
<dbReference type="Pfam" id="PF05658">
    <property type="entry name" value="YadA_head"/>
    <property type="match status" value="13"/>
</dbReference>
<feature type="domain" description="Trimeric autotransporter adhesin YadA-like stalk" evidence="14">
    <location>
        <begin position="423"/>
        <end position="451"/>
    </location>
</feature>
<dbReference type="InterPro" id="IPR024973">
    <property type="entry name" value="ESPR"/>
</dbReference>
<feature type="domain" description="Trimeric autotransporter adhesin YadA-like C-terminal membrane anchor" evidence="12">
    <location>
        <begin position="3292"/>
        <end position="3350"/>
    </location>
</feature>
<feature type="domain" description="Trimeric autotransporter adhesin YadA-like stalk" evidence="14">
    <location>
        <begin position="909"/>
        <end position="936"/>
    </location>
</feature>
<feature type="domain" description="Trimeric autotransporter adhesin YadA-like stalk" evidence="14">
    <location>
        <begin position="2052"/>
        <end position="2087"/>
    </location>
</feature>
<feature type="domain" description="Trimeric autotransporter adhesin YadA-like head" evidence="13">
    <location>
        <begin position="500"/>
        <end position="523"/>
    </location>
</feature>
<feature type="domain" description="Trimeric autotransporter adhesin YadA-like stalk" evidence="14">
    <location>
        <begin position="2113"/>
        <end position="2133"/>
    </location>
</feature>
<dbReference type="InterPro" id="IPR011049">
    <property type="entry name" value="Serralysin-like_metalloprot_C"/>
</dbReference>
<feature type="domain" description="Trimeric autotransporter adhesin YadA-like stalk" evidence="14">
    <location>
        <begin position="2171"/>
        <end position="2209"/>
    </location>
</feature>
<feature type="domain" description="Trimeric autotransporter adhesin YadA-like stalk" evidence="14">
    <location>
        <begin position="854"/>
        <end position="873"/>
    </location>
</feature>
<comment type="caution">
    <text evidence="16">The sequence shown here is derived from an EMBL/GenBank/DDBJ whole genome shotgun (WGS) entry which is preliminary data.</text>
</comment>
<feature type="compositionally biased region" description="Gly residues" evidence="11">
    <location>
        <begin position="3120"/>
        <end position="3130"/>
    </location>
</feature>
<dbReference type="Pfam" id="PF13018">
    <property type="entry name" value="ESPR"/>
    <property type="match status" value="1"/>
</dbReference>
<comment type="similarity">
    <text evidence="3">Belongs to the autotransporter-2 (AT-2) (TC 1.B.40) family.</text>
</comment>
<evidence type="ECO:0000259" key="14">
    <source>
        <dbReference type="Pfam" id="PF05662"/>
    </source>
</evidence>
<feature type="domain" description="Trimeric autotransporter adhesin YadA-like stalk" evidence="14">
    <location>
        <begin position="2445"/>
        <end position="2467"/>
    </location>
</feature>
<feature type="domain" description="Trimeric autotransporter adhesin YadA-like head" evidence="13">
    <location>
        <begin position="3195"/>
        <end position="3221"/>
    </location>
</feature>
<dbReference type="Gene3D" id="2.150.10.10">
    <property type="entry name" value="Serralysin-like metalloprotease, C-terminal"/>
    <property type="match status" value="10"/>
</dbReference>
<comment type="subcellular location">
    <subcellularLocation>
        <location evidence="2">Cell outer membrane</location>
    </subcellularLocation>
    <subcellularLocation>
        <location evidence="1">Cell surface</location>
    </subcellularLocation>
</comment>
<dbReference type="Gene3D" id="6.10.250.2040">
    <property type="match status" value="13"/>
</dbReference>
<feature type="domain" description="Trimeric autotransporter adhesin YadA-like stalk" evidence="14">
    <location>
        <begin position="278"/>
        <end position="304"/>
    </location>
</feature>
<dbReference type="Gene3D" id="2.60.40.4050">
    <property type="match status" value="1"/>
</dbReference>
<feature type="domain" description="Trimeric autotransporter adhesin YadA-like stalk" evidence="14">
    <location>
        <begin position="1480"/>
        <end position="1500"/>
    </location>
</feature>
<feature type="domain" description="Trimeric autotransporter adhesin YadA-like stalk" evidence="14">
    <location>
        <begin position="652"/>
        <end position="694"/>
    </location>
</feature>
<feature type="domain" description="Trimeric autotransporter adhesin YadA-like stalk" evidence="14">
    <location>
        <begin position="2645"/>
        <end position="2688"/>
    </location>
</feature>
<organism evidence="16 17">
    <name type="scientific">Burkholderia metallica</name>
    <dbReference type="NCBI Taxonomy" id="488729"/>
    <lineage>
        <taxon>Bacteria</taxon>
        <taxon>Pseudomonadati</taxon>
        <taxon>Pseudomonadota</taxon>
        <taxon>Betaproteobacteria</taxon>
        <taxon>Burkholderiales</taxon>
        <taxon>Burkholderiaceae</taxon>
        <taxon>Burkholderia</taxon>
        <taxon>Burkholderia cepacia complex</taxon>
    </lineage>
</organism>
<reference evidence="16" key="1">
    <citation type="submission" date="2023-07" db="EMBL/GenBank/DDBJ databases">
        <title>A collection of bacterial strains from the Burkholderia cepacia Research Laboratory and Repository.</title>
        <authorList>
            <person name="Lipuma J."/>
            <person name="Spilker T."/>
            <person name="Caverly L."/>
        </authorList>
    </citation>
    <scope>NUCLEOTIDE SEQUENCE</scope>
    <source>
        <strain evidence="16">AU42020</strain>
    </source>
</reference>
<keyword evidence="8" id="KW-0653">Protein transport</keyword>
<keyword evidence="9" id="KW-0472">Membrane</keyword>
<feature type="domain" description="Trimeric autotransporter adhesin YadA-like stalk" evidence="14">
    <location>
        <begin position="1671"/>
        <end position="1703"/>
    </location>
</feature>
<feature type="domain" description="Trimeric autotransporter adhesin YadA-like head" evidence="13">
    <location>
        <begin position="1144"/>
        <end position="1169"/>
    </location>
</feature>
<feature type="domain" description="Trimeric autotransporter adhesin YadA-like stalk" evidence="14">
    <location>
        <begin position="1404"/>
        <end position="1442"/>
    </location>
</feature>
<dbReference type="Proteomes" id="UP001171606">
    <property type="component" value="Unassembled WGS sequence"/>
</dbReference>
<feature type="domain" description="Trimeric autotransporter adhesin YadA-like stalk" evidence="14">
    <location>
        <begin position="781"/>
        <end position="816"/>
    </location>
</feature>
<feature type="domain" description="Trimeric autotransporter adhesin YadA-like stalk" evidence="14">
    <location>
        <begin position="2379"/>
        <end position="2400"/>
    </location>
</feature>
<dbReference type="InterPro" id="IPR005594">
    <property type="entry name" value="YadA_C"/>
</dbReference>
<feature type="domain" description="Trimeric autotransporter adhesin YadA-like stalk" evidence="14">
    <location>
        <begin position="1611"/>
        <end position="1630"/>
    </location>
</feature>
<evidence type="ECO:0000256" key="3">
    <source>
        <dbReference type="ARBA" id="ARBA00005848"/>
    </source>
</evidence>
<feature type="domain" description="Trimeric autotransporter adhesin YadA-like stalk" evidence="14">
    <location>
        <begin position="1919"/>
        <end position="1957"/>
    </location>
</feature>
<dbReference type="InterPro" id="IPR008635">
    <property type="entry name" value="Coiled_stalk_dom"/>
</dbReference>
<dbReference type="InterPro" id="IPR008640">
    <property type="entry name" value="Adhesin_Head_dom"/>
</dbReference>
<feature type="domain" description="Trimeric autotransporter adhesin YadA-like head" evidence="13">
    <location>
        <begin position="234"/>
        <end position="260"/>
    </location>
</feature>
<feature type="domain" description="Trimeric autotransporter adhesin YadA-like stalk" evidence="14">
    <location>
        <begin position="3241"/>
        <end position="3280"/>
    </location>
</feature>
<feature type="domain" description="Trimeric autotransporter adhesin YadA-like head" evidence="13">
    <location>
        <begin position="337"/>
        <end position="362"/>
    </location>
</feature>
<evidence type="ECO:0000256" key="4">
    <source>
        <dbReference type="ARBA" id="ARBA00022448"/>
    </source>
</evidence>
<evidence type="ECO:0000313" key="16">
    <source>
        <dbReference type="EMBL" id="MDN7935026.1"/>
    </source>
</evidence>
<feature type="domain" description="Trimeric autotransporter adhesin YadA-like stalk" evidence="14">
    <location>
        <begin position="581"/>
        <end position="617"/>
    </location>
</feature>